<dbReference type="AlphaFoldDB" id="A0A3P6FBP2"/>
<name>A0A3P6FBP2_BRAOL</name>
<reference evidence="1" key="1">
    <citation type="submission" date="2018-11" db="EMBL/GenBank/DDBJ databases">
        <authorList>
            <consortium name="Genoscope - CEA"/>
            <person name="William W."/>
        </authorList>
    </citation>
    <scope>NUCLEOTIDE SEQUENCE</scope>
</reference>
<sequence length="34" mass="4270">MEKLDVIWTLTQWSTRRHRMTLSCTRVLRYLIFD</sequence>
<proteinExistence type="predicted"/>
<gene>
    <name evidence="1" type="ORF">BOLC5T30402H</name>
</gene>
<evidence type="ECO:0000313" key="1">
    <source>
        <dbReference type="EMBL" id="VDD42855.1"/>
    </source>
</evidence>
<organism evidence="1">
    <name type="scientific">Brassica oleracea</name>
    <name type="common">Wild cabbage</name>
    <dbReference type="NCBI Taxonomy" id="3712"/>
    <lineage>
        <taxon>Eukaryota</taxon>
        <taxon>Viridiplantae</taxon>
        <taxon>Streptophyta</taxon>
        <taxon>Embryophyta</taxon>
        <taxon>Tracheophyta</taxon>
        <taxon>Spermatophyta</taxon>
        <taxon>Magnoliopsida</taxon>
        <taxon>eudicotyledons</taxon>
        <taxon>Gunneridae</taxon>
        <taxon>Pentapetalae</taxon>
        <taxon>rosids</taxon>
        <taxon>malvids</taxon>
        <taxon>Brassicales</taxon>
        <taxon>Brassicaceae</taxon>
        <taxon>Brassiceae</taxon>
        <taxon>Brassica</taxon>
    </lineage>
</organism>
<accession>A0A3P6FBP2</accession>
<protein>
    <submittedName>
        <fullName evidence="1">Uncharacterized protein</fullName>
    </submittedName>
</protein>
<dbReference type="EMBL" id="LR031877">
    <property type="protein sequence ID" value="VDD42855.1"/>
    <property type="molecule type" value="Genomic_DNA"/>
</dbReference>